<proteinExistence type="predicted"/>
<gene>
    <name evidence="1" type="ORF">GEV33_005999</name>
</gene>
<keyword evidence="2" id="KW-1185">Reference proteome</keyword>
<reference evidence="1" key="2">
    <citation type="submission" date="2021-08" db="EMBL/GenBank/DDBJ databases">
        <authorList>
            <person name="Eriksson T."/>
        </authorList>
    </citation>
    <scope>NUCLEOTIDE SEQUENCE</scope>
    <source>
        <strain evidence="1">Stoneville</strain>
        <tissue evidence="1">Whole head</tissue>
    </source>
</reference>
<evidence type="ECO:0000313" key="1">
    <source>
        <dbReference type="EMBL" id="KAH0816791.1"/>
    </source>
</evidence>
<reference evidence="1" key="1">
    <citation type="journal article" date="2020" name="J Insects Food Feed">
        <title>The yellow mealworm (Tenebrio molitor) genome: a resource for the emerging insects as food and feed industry.</title>
        <authorList>
            <person name="Eriksson T."/>
            <person name="Andere A."/>
            <person name="Kelstrup H."/>
            <person name="Emery V."/>
            <person name="Picard C."/>
        </authorList>
    </citation>
    <scope>NUCLEOTIDE SEQUENCE</scope>
    <source>
        <strain evidence="1">Stoneville</strain>
        <tissue evidence="1">Whole head</tissue>
    </source>
</reference>
<name>A0A8J6HMN5_TENMO</name>
<sequence>MKCVMNQIPRCCNSEPSSCSNMAQSGWMHDGQDSSSNNVHVHDGIVQNLDQMMEKLSNRKEGGMQKSLQTNRDFQKCKVSKQEASISSGAVFHLVVVVLSVPTTRMKIIPCVLAPRRSFPLRDGNLNNLLSSRVPLSGSSRVWRTAFLPLPKFCELISSQPLTSLRRSRLPDGIPDRCCLRAYSAISMPGQESDFHHFERRRLLSTFVSLSTISEEAFSTVQQKWGKVIINLETLIRMKFVVSPLNEANYLITICAAGPPSDSISVSKSDFVARREGGWFRLYEVRLPTLVQSVAESHKVYVAPDLVLFLLVNNRTVRAHRRFSAAHSSAVITFPRQVENSRSSIRYRRGRVAVNVGCLLCNLLRHYLTSIPHSDPPRRRSRCCTTLRKVRDGIVRACAGNKDRPVAINPAEVVVVINLFGGEFRREMWPSVNVGTDGAACLGPSIKTVKTAAPASPRVDAETVPRHHANIVDSKKTSRNNGKTQLLPNKLGELSVGPVQQDGAPAHAKHLFGNERVGSGCIIRVSFLQMTGYAPGSAFVFTSMIDICSVRTRRKRNTKIEFDRRSIVANNVFDDAPRMIITQFRRATLRGETKAKDDSGAERVRPISGFLVFVSLMTSRSLTKRVGNGPTKRPHYGPSARSNGAKLRLEHLADVNGAKSFPTRKDWNESRNAEGDSRINAYEDPRINAYEDSRINAYEQRTKERRVQRRRDIWPRHPGRFIKTLSSTPFMKNFNMIIAQDRNSVMNAKRTRKLTEHLERDFVCALHSRGRIRGPPRTESATLGAHAPIHTSNGCKCARRSWENSLLHETRRKKRTASDVLCDEESAPSFPYLERGRELGSPGALPEEGPTLGAIMLPRALWSGRGIGFSGCLAGRGTHVGRQNVTGAGGVSSPVT</sequence>
<evidence type="ECO:0000313" key="2">
    <source>
        <dbReference type="Proteomes" id="UP000719412"/>
    </source>
</evidence>
<organism evidence="1 2">
    <name type="scientific">Tenebrio molitor</name>
    <name type="common">Yellow mealworm beetle</name>
    <dbReference type="NCBI Taxonomy" id="7067"/>
    <lineage>
        <taxon>Eukaryota</taxon>
        <taxon>Metazoa</taxon>
        <taxon>Ecdysozoa</taxon>
        <taxon>Arthropoda</taxon>
        <taxon>Hexapoda</taxon>
        <taxon>Insecta</taxon>
        <taxon>Pterygota</taxon>
        <taxon>Neoptera</taxon>
        <taxon>Endopterygota</taxon>
        <taxon>Coleoptera</taxon>
        <taxon>Polyphaga</taxon>
        <taxon>Cucujiformia</taxon>
        <taxon>Tenebrionidae</taxon>
        <taxon>Tenebrio</taxon>
    </lineage>
</organism>
<comment type="caution">
    <text evidence="1">The sequence shown here is derived from an EMBL/GenBank/DDBJ whole genome shotgun (WGS) entry which is preliminary data.</text>
</comment>
<dbReference type="AlphaFoldDB" id="A0A8J6HMN5"/>
<accession>A0A8J6HMN5</accession>
<protein>
    <submittedName>
        <fullName evidence="1">Uncharacterized protein</fullName>
    </submittedName>
</protein>
<dbReference type="Proteomes" id="UP000719412">
    <property type="component" value="Unassembled WGS sequence"/>
</dbReference>
<dbReference type="EMBL" id="JABDTM020020912">
    <property type="protein sequence ID" value="KAH0816791.1"/>
    <property type="molecule type" value="Genomic_DNA"/>
</dbReference>